<feature type="transmembrane region" description="Helical" evidence="1">
    <location>
        <begin position="36"/>
        <end position="58"/>
    </location>
</feature>
<protein>
    <submittedName>
        <fullName evidence="3">Cation transport ATPase</fullName>
    </submittedName>
</protein>
<evidence type="ECO:0000313" key="3">
    <source>
        <dbReference type="EMBL" id="MUH59644.1"/>
    </source>
</evidence>
<dbReference type="Proteomes" id="UP000487882">
    <property type="component" value="Unassembled WGS sequence"/>
</dbReference>
<dbReference type="SMART" id="SM00858">
    <property type="entry name" value="SAF"/>
    <property type="match status" value="1"/>
</dbReference>
<proteinExistence type="predicted"/>
<evidence type="ECO:0000313" key="4">
    <source>
        <dbReference type="Proteomes" id="UP000487882"/>
    </source>
</evidence>
<dbReference type="InterPro" id="IPR013974">
    <property type="entry name" value="SAF"/>
</dbReference>
<keyword evidence="4" id="KW-1185">Reference proteome</keyword>
<accession>A0A7K1J4R8</accession>
<evidence type="ECO:0000259" key="2">
    <source>
        <dbReference type="SMART" id="SM00858"/>
    </source>
</evidence>
<organism evidence="3 4">
    <name type="scientific">Bifidobacterium canis</name>
    <dbReference type="NCBI Taxonomy" id="2610880"/>
    <lineage>
        <taxon>Bacteria</taxon>
        <taxon>Bacillati</taxon>
        <taxon>Actinomycetota</taxon>
        <taxon>Actinomycetes</taxon>
        <taxon>Bifidobacteriales</taxon>
        <taxon>Bifidobacteriaceae</taxon>
        <taxon>Bifidobacterium</taxon>
    </lineage>
</organism>
<name>A0A7K1J4R8_9BIFI</name>
<dbReference type="EMBL" id="WNLP01000003">
    <property type="protein sequence ID" value="MUH59644.1"/>
    <property type="molecule type" value="Genomic_DNA"/>
</dbReference>
<gene>
    <name evidence="3" type="ORF">GSD1FS_0979</name>
</gene>
<dbReference type="AlphaFoldDB" id="A0A7K1J4R8"/>
<dbReference type="Gene3D" id="3.90.1210.10">
    <property type="entry name" value="Antifreeze-like/N-acetylneuraminic acid synthase C-terminal domain"/>
    <property type="match status" value="1"/>
</dbReference>
<reference evidence="3 4" key="1">
    <citation type="submission" date="2019-09" db="EMBL/GenBank/DDBJ databases">
        <title>Bifidobacterium canis sp. nov., isolated from the digestive tract of German Shepherd dog puppy.</title>
        <authorList>
            <person name="Bunesova V."/>
        </authorList>
    </citation>
    <scope>NUCLEOTIDE SEQUENCE [LARGE SCALE GENOMIC DNA]</scope>
    <source>
        <strain evidence="3 4">GSD1FS</strain>
    </source>
</reference>
<comment type="caution">
    <text evidence="3">The sequence shown here is derived from an EMBL/GenBank/DDBJ whole genome shotgun (WGS) entry which is preliminary data.</text>
</comment>
<keyword evidence="1" id="KW-0812">Transmembrane</keyword>
<dbReference type="Pfam" id="PF08666">
    <property type="entry name" value="SAF"/>
    <property type="match status" value="1"/>
</dbReference>
<sequence length="220" mass="23311">MMAFLMRFLHRDGDDANAAKGESLHARRMLWQLRRYMIALLASVTVFCILQCIIDATATRTVVVADRSLDAGTVLGVSDIAVVEAPAFDALDNALVSTDKAIGLITQMPLEEGDILLASSVKATPKVGEQQTVIDVRLAAGQHPFALGTVVELRSMNACTEQARASPDGCVVSTRAIVMAEPRLDDSGASLTAMALDVDEAMAVLKAQEQGALIAAMARA</sequence>
<feature type="domain" description="SAF" evidence="2">
    <location>
        <begin position="60"/>
        <end position="122"/>
    </location>
</feature>
<dbReference type="CDD" id="cd11614">
    <property type="entry name" value="SAF_CpaB_FlgA_like"/>
    <property type="match status" value="1"/>
</dbReference>
<keyword evidence="1" id="KW-1133">Transmembrane helix</keyword>
<keyword evidence="1" id="KW-0472">Membrane</keyword>
<evidence type="ECO:0000256" key="1">
    <source>
        <dbReference type="SAM" id="Phobius"/>
    </source>
</evidence>